<dbReference type="Gene3D" id="1.25.40.20">
    <property type="entry name" value="Ankyrin repeat-containing domain"/>
    <property type="match status" value="8"/>
</dbReference>
<organism evidence="4 5">
    <name type="scientific">Cyprinus carpio</name>
    <name type="common">Common carp</name>
    <dbReference type="NCBI Taxonomy" id="7962"/>
    <lineage>
        <taxon>Eukaryota</taxon>
        <taxon>Metazoa</taxon>
        <taxon>Chordata</taxon>
        <taxon>Craniata</taxon>
        <taxon>Vertebrata</taxon>
        <taxon>Euteleostomi</taxon>
        <taxon>Actinopterygii</taxon>
        <taxon>Neopterygii</taxon>
        <taxon>Teleostei</taxon>
        <taxon>Ostariophysi</taxon>
        <taxon>Cypriniformes</taxon>
        <taxon>Cyprinidae</taxon>
        <taxon>Cyprininae</taxon>
        <taxon>Cyprinus</taxon>
    </lineage>
</organism>
<reference evidence="4" key="1">
    <citation type="submission" date="2025-08" db="UniProtKB">
        <authorList>
            <consortium name="Ensembl"/>
        </authorList>
    </citation>
    <scope>IDENTIFICATION</scope>
</reference>
<feature type="repeat" description="ANK" evidence="3">
    <location>
        <begin position="738"/>
        <end position="770"/>
    </location>
</feature>
<dbReference type="Pfam" id="PF13637">
    <property type="entry name" value="Ank_4"/>
    <property type="match status" value="1"/>
</dbReference>
<feature type="repeat" description="ANK" evidence="3">
    <location>
        <begin position="315"/>
        <end position="347"/>
    </location>
</feature>
<dbReference type="PANTHER" id="PTHR24198">
    <property type="entry name" value="ANKYRIN REPEAT AND PROTEIN KINASE DOMAIN-CONTAINING PROTEIN"/>
    <property type="match status" value="1"/>
</dbReference>
<dbReference type="SMART" id="SM00248">
    <property type="entry name" value="ANK"/>
    <property type="match status" value="24"/>
</dbReference>
<dbReference type="AlphaFoldDB" id="A0A8C2CMK7"/>
<dbReference type="PROSITE" id="PS50088">
    <property type="entry name" value="ANK_REPEAT"/>
    <property type="match status" value="18"/>
</dbReference>
<dbReference type="PRINTS" id="PR01415">
    <property type="entry name" value="ANKYRIN"/>
</dbReference>
<dbReference type="PANTHER" id="PTHR24198:SF165">
    <property type="entry name" value="ANKYRIN REPEAT-CONTAINING PROTEIN-RELATED"/>
    <property type="match status" value="1"/>
</dbReference>
<dbReference type="InterPro" id="IPR036770">
    <property type="entry name" value="Ankyrin_rpt-contain_sf"/>
</dbReference>
<name>A0A8C2CMK7_CYPCA</name>
<proteinExistence type="predicted"/>
<dbReference type="InterPro" id="IPR002110">
    <property type="entry name" value="Ankyrin_rpt"/>
</dbReference>
<feature type="repeat" description="ANK" evidence="3">
    <location>
        <begin position="601"/>
        <end position="626"/>
    </location>
</feature>
<protein>
    <submittedName>
        <fullName evidence="4">Ankyrin repeat domain 52</fullName>
    </submittedName>
</protein>
<evidence type="ECO:0000256" key="2">
    <source>
        <dbReference type="ARBA" id="ARBA00023043"/>
    </source>
</evidence>
<feature type="repeat" description="ANK" evidence="3">
    <location>
        <begin position="32"/>
        <end position="64"/>
    </location>
</feature>
<keyword evidence="1" id="KW-0677">Repeat</keyword>
<dbReference type="Pfam" id="PF12796">
    <property type="entry name" value="Ank_2"/>
    <property type="match status" value="7"/>
</dbReference>
<feature type="repeat" description="ANK" evidence="3">
    <location>
        <begin position="634"/>
        <end position="666"/>
    </location>
</feature>
<feature type="repeat" description="ANK" evidence="3">
    <location>
        <begin position="491"/>
        <end position="520"/>
    </location>
</feature>
<feature type="repeat" description="ANK" evidence="3">
    <location>
        <begin position="249"/>
        <end position="281"/>
    </location>
</feature>
<feature type="repeat" description="ANK" evidence="3">
    <location>
        <begin position="282"/>
        <end position="314"/>
    </location>
</feature>
<dbReference type="Pfam" id="PF00023">
    <property type="entry name" value="Ank"/>
    <property type="match status" value="1"/>
</dbReference>
<evidence type="ECO:0000256" key="3">
    <source>
        <dbReference type="PROSITE-ProRule" id="PRU00023"/>
    </source>
</evidence>
<feature type="repeat" description="ANK" evidence="3">
    <location>
        <begin position="381"/>
        <end position="413"/>
    </location>
</feature>
<dbReference type="Pfam" id="PF13857">
    <property type="entry name" value="Ank_5"/>
    <property type="match status" value="1"/>
</dbReference>
<feature type="repeat" description="ANK" evidence="3">
    <location>
        <begin position="131"/>
        <end position="163"/>
    </location>
</feature>
<feature type="repeat" description="ANK" evidence="3">
    <location>
        <begin position="215"/>
        <end position="248"/>
    </location>
</feature>
<sequence length="960" mass="103121">MIEVHFKLNIHCRIFWVTLDFKCADVNAKDQEWLTPLHRAAASQNEGSVALLLRKGADVNAQDRFCQTALHVAAANRAMKCVHILIPYVSSLNAADRFGRSALHHAVHSGHAEVVKLLVAYSADVSCRDKQGFTPLHAAALGGHTEVVKYLLKHGAEVRDHREVLDLCFLYGCHKIILIRLNLTDALHMVCYAGQRAVASELVNSGACVNPSNVRGCTPLHLSAASADGALCLELLVNNGANVHIPNKAGKSPLHVAAIHGHFTRSQILLQNGAEVECVDKYGYTPLHSAAKHGHELLITTLLNNGADVARRGINGMTPLHLAVFYGFSDCCQKLLSSGFDINTVDSQGRTCLHVAASGGNVECLKLLLNSGAALNKKDNFGRSPLHYTSVNGSYLCTVALVKAGADVNELDVNGCSPLHYAAAAQTSHRCLEFLLHSGADPTLRDSKGFSPVHYAAACGDRHNLKLVRKFLSWYTIYYVNYGTCDCVPVSPFHLAAYNGHSEALQVLSETLVNVDIQDPRGHTALYMAALRGHGPCVELLLLQGASYAIREHIHRWTPLHASGFDGICRTPLMLATLGSHTDCVHMLLERGSNPDTGDRRSRTALHRAAVVGSEECVSALLVHGAFSLCRDVYGRSPLHLAASCGHAWLLRPLLDAASLSDPLDSLLDYSAYTPTHWAAYHGHNDCLEALLEYRPSSFQEGNTFTPLHCALIAGHDGAARLLVETMGTEIMNLIDGKGRTPLHASAYAGNVAALQLALTCGSDVNSVNYSGRSALMLAAENGHTSAVDFLLHQAGADLSLLDINSNSALHIACRRSHEMCALLILAEIDDPTLINSTNTALQTPLHIAARNGLATVVEVLLTRGATVLAIDQDGHIPALACAPNKDVADCLALIISTMMPFSAGTSCGISLTKHCGIAASHQPLSKNVPIHPSAFLRLLSFSFADLILIVQLSNRVARL</sequence>
<feature type="repeat" description="ANK" evidence="3">
    <location>
        <begin position="771"/>
        <end position="804"/>
    </location>
</feature>
<evidence type="ECO:0000256" key="1">
    <source>
        <dbReference type="ARBA" id="ARBA00022737"/>
    </source>
</evidence>
<dbReference type="PROSITE" id="PS50297">
    <property type="entry name" value="ANK_REP_REGION"/>
    <property type="match status" value="16"/>
</dbReference>
<keyword evidence="2 3" id="KW-0040">ANK repeat</keyword>
<feature type="repeat" description="ANK" evidence="3">
    <location>
        <begin position="414"/>
        <end position="447"/>
    </location>
</feature>
<dbReference type="SUPFAM" id="SSF48403">
    <property type="entry name" value="Ankyrin repeat"/>
    <property type="match status" value="3"/>
</dbReference>
<feature type="repeat" description="ANK" evidence="3">
    <location>
        <begin position="521"/>
        <end position="553"/>
    </location>
</feature>
<feature type="repeat" description="ANK" evidence="3">
    <location>
        <begin position="841"/>
        <end position="873"/>
    </location>
</feature>
<dbReference type="Ensembl" id="ENSCCRT00020015279.1">
    <property type="protein sequence ID" value="ENSCCRP00020013858.1"/>
    <property type="gene ID" value="ENSCCRG00020001747.1"/>
</dbReference>
<feature type="repeat" description="ANK" evidence="3">
    <location>
        <begin position="348"/>
        <end position="380"/>
    </location>
</feature>
<feature type="repeat" description="ANK" evidence="3">
    <location>
        <begin position="568"/>
        <end position="600"/>
    </location>
</feature>
<dbReference type="Proteomes" id="UP000694701">
    <property type="component" value="Unplaced"/>
</dbReference>
<evidence type="ECO:0000313" key="5">
    <source>
        <dbReference type="Proteomes" id="UP000694701"/>
    </source>
</evidence>
<feature type="repeat" description="ANK" evidence="3">
    <location>
        <begin position="98"/>
        <end position="130"/>
    </location>
</feature>
<accession>A0A8C2CMK7</accession>
<evidence type="ECO:0000313" key="4">
    <source>
        <dbReference type="Ensembl" id="ENSCCRP00020013858.1"/>
    </source>
</evidence>